<evidence type="ECO:0000313" key="4">
    <source>
        <dbReference type="Proteomes" id="UP000249203"/>
    </source>
</evidence>
<comment type="caution">
    <text evidence="2">The sequence shown here is derived from an EMBL/GenBank/DDBJ whole genome shotgun (WGS) entry which is preliminary data.</text>
</comment>
<dbReference type="Proteomes" id="UP000287865">
    <property type="component" value="Unassembled WGS sequence"/>
</dbReference>
<keyword evidence="1" id="KW-0812">Transmembrane</keyword>
<gene>
    <name evidence="2" type="ORF">B0I24_1029</name>
    <name evidence="3" type="ORF">CWE07_05530</name>
</gene>
<proteinExistence type="predicted"/>
<dbReference type="AlphaFoldDB" id="A0A327X5F5"/>
<protein>
    <submittedName>
        <fullName evidence="2">Uncharacterized protein</fullName>
    </submittedName>
</protein>
<keyword evidence="1" id="KW-0472">Membrane</keyword>
<evidence type="ECO:0000313" key="5">
    <source>
        <dbReference type="Proteomes" id="UP000287865"/>
    </source>
</evidence>
<organism evidence="2 4">
    <name type="scientific">Aliidiomarina maris</name>
    <dbReference type="NCBI Taxonomy" id="531312"/>
    <lineage>
        <taxon>Bacteria</taxon>
        <taxon>Pseudomonadati</taxon>
        <taxon>Pseudomonadota</taxon>
        <taxon>Gammaproteobacteria</taxon>
        <taxon>Alteromonadales</taxon>
        <taxon>Idiomarinaceae</taxon>
        <taxon>Aliidiomarina</taxon>
    </lineage>
</organism>
<keyword evidence="5" id="KW-1185">Reference proteome</keyword>
<accession>A0A327X5F5</accession>
<dbReference type="EMBL" id="PIPK01000003">
    <property type="protein sequence ID" value="RUO27403.1"/>
    <property type="molecule type" value="Genomic_DNA"/>
</dbReference>
<feature type="transmembrane region" description="Helical" evidence="1">
    <location>
        <begin position="64"/>
        <end position="82"/>
    </location>
</feature>
<feature type="transmembrane region" description="Helical" evidence="1">
    <location>
        <begin position="7"/>
        <end position="25"/>
    </location>
</feature>
<dbReference type="Proteomes" id="UP000249203">
    <property type="component" value="Unassembled WGS sequence"/>
</dbReference>
<keyword evidence="1" id="KW-1133">Transmembrane helix</keyword>
<dbReference type="EMBL" id="QLMD01000002">
    <property type="protein sequence ID" value="RAK00584.1"/>
    <property type="molecule type" value="Genomic_DNA"/>
</dbReference>
<name>A0A327X5F5_9GAMM</name>
<feature type="transmembrane region" description="Helical" evidence="1">
    <location>
        <begin position="31"/>
        <end position="52"/>
    </location>
</feature>
<reference evidence="3 5" key="1">
    <citation type="journal article" date="2018" name="Front. Microbiol.">
        <title>Genome-Based Analysis Reveals the Taxonomy and Diversity of the Family Idiomarinaceae.</title>
        <authorList>
            <person name="Liu Y."/>
            <person name="Lai Q."/>
            <person name="Shao Z."/>
        </authorList>
    </citation>
    <scope>NUCLEOTIDE SEQUENCE [LARGE SCALE GENOMIC DNA]</scope>
    <source>
        <strain evidence="3 5">CF12-14</strain>
    </source>
</reference>
<evidence type="ECO:0000256" key="1">
    <source>
        <dbReference type="SAM" id="Phobius"/>
    </source>
</evidence>
<evidence type="ECO:0000313" key="3">
    <source>
        <dbReference type="EMBL" id="RUO27403.1"/>
    </source>
</evidence>
<evidence type="ECO:0000313" key="2">
    <source>
        <dbReference type="EMBL" id="RAK00584.1"/>
    </source>
</evidence>
<reference evidence="2 4" key="2">
    <citation type="submission" date="2018-06" db="EMBL/GenBank/DDBJ databases">
        <title>Genomic Encyclopedia of Type Strains, Phase III (KMG-III): the genomes of soil and plant-associated and newly described type strains.</title>
        <authorList>
            <person name="Whitman W."/>
        </authorList>
    </citation>
    <scope>NUCLEOTIDE SEQUENCE [LARGE SCALE GENOMIC DNA]</scope>
    <source>
        <strain evidence="2 4">CGMCC 1.15366</strain>
    </source>
</reference>
<dbReference type="RefSeq" id="WP_111568384.1">
    <property type="nucleotide sequence ID" value="NZ_PIPK01000003.1"/>
</dbReference>
<feature type="transmembrane region" description="Helical" evidence="1">
    <location>
        <begin position="102"/>
        <end position="122"/>
    </location>
</feature>
<sequence length="128" mass="14512">MQLVLQRLGITLSLISAVLTPWLLIQQSGSLASIMLYLTCLWATSPYVYLSMQNLSARNLNQRISGFCMALSTVLLGVYFTLQAAQSGRVTEQNLVWLFGPLVQWLVMFMVSMATAIVLMKFKRRRKF</sequence>